<sequence>MARWLAMMTGLGVDCGGAVHTNCGCIHSVAESVMVPVMVPVSLTDDPYLPPWQWTRVIPTLVGGPADGQTEPGVRRCDLPDTIIAEEELYRIGIYRDAHTVEYVPA</sequence>
<accession>A0A0F9IMM0</accession>
<reference evidence="1" key="1">
    <citation type="journal article" date="2015" name="Nature">
        <title>Complex archaea that bridge the gap between prokaryotes and eukaryotes.</title>
        <authorList>
            <person name="Spang A."/>
            <person name="Saw J.H."/>
            <person name="Jorgensen S.L."/>
            <person name="Zaremba-Niedzwiedzka K."/>
            <person name="Martijn J."/>
            <person name="Lind A.E."/>
            <person name="van Eijk R."/>
            <person name="Schleper C."/>
            <person name="Guy L."/>
            <person name="Ettema T.J."/>
        </authorList>
    </citation>
    <scope>NUCLEOTIDE SEQUENCE</scope>
</reference>
<evidence type="ECO:0000313" key="1">
    <source>
        <dbReference type="EMBL" id="KKM45486.1"/>
    </source>
</evidence>
<organism evidence="1">
    <name type="scientific">marine sediment metagenome</name>
    <dbReference type="NCBI Taxonomy" id="412755"/>
    <lineage>
        <taxon>unclassified sequences</taxon>
        <taxon>metagenomes</taxon>
        <taxon>ecological metagenomes</taxon>
    </lineage>
</organism>
<comment type="caution">
    <text evidence="1">The sequence shown here is derived from an EMBL/GenBank/DDBJ whole genome shotgun (WGS) entry which is preliminary data.</text>
</comment>
<dbReference type="EMBL" id="LAZR01012052">
    <property type="protein sequence ID" value="KKM45486.1"/>
    <property type="molecule type" value="Genomic_DNA"/>
</dbReference>
<name>A0A0F9IMM0_9ZZZZ</name>
<protein>
    <submittedName>
        <fullName evidence="1">Uncharacterized protein</fullName>
    </submittedName>
</protein>
<proteinExistence type="predicted"/>
<dbReference type="AlphaFoldDB" id="A0A0F9IMM0"/>
<gene>
    <name evidence="1" type="ORF">LCGC14_1560730</name>
</gene>